<organism evidence="1 2">
    <name type="scientific">Sphingobacterium multivorum</name>
    <dbReference type="NCBI Taxonomy" id="28454"/>
    <lineage>
        <taxon>Bacteria</taxon>
        <taxon>Pseudomonadati</taxon>
        <taxon>Bacteroidota</taxon>
        <taxon>Sphingobacteriia</taxon>
        <taxon>Sphingobacteriales</taxon>
        <taxon>Sphingobacteriaceae</taxon>
        <taxon>Sphingobacterium</taxon>
    </lineage>
</organism>
<protein>
    <submittedName>
        <fullName evidence="1">Uncharacterized protein</fullName>
    </submittedName>
</protein>
<accession>A0A654DMH3</accession>
<proteinExistence type="predicted"/>
<evidence type="ECO:0000313" key="1">
    <source>
        <dbReference type="EMBL" id="VXD06608.1"/>
    </source>
</evidence>
<gene>
    <name evidence="1" type="ORF">SPHINGO8BC_70083</name>
</gene>
<name>A0A654DMH3_SPHMU</name>
<dbReference type="EMBL" id="CABWMV010000026">
    <property type="protein sequence ID" value="VXD06608.1"/>
    <property type="molecule type" value="Genomic_DNA"/>
</dbReference>
<dbReference type="Proteomes" id="UP000432350">
    <property type="component" value="Unassembled WGS sequence"/>
</dbReference>
<evidence type="ECO:0000313" key="2">
    <source>
        <dbReference type="Proteomes" id="UP000432350"/>
    </source>
</evidence>
<sequence>MNRFLLGFKQGAVFGAALAPETKKALSDFSESAVVCGRGGIRTRGTVSSTTV</sequence>
<dbReference type="AlphaFoldDB" id="A0A654DMH3"/>
<reference evidence="1 2" key="1">
    <citation type="submission" date="2019-10" db="EMBL/GenBank/DDBJ databases">
        <authorList>
            <person name="Karimi E."/>
        </authorList>
    </citation>
    <scope>NUCLEOTIDE SEQUENCE [LARGE SCALE GENOMIC DNA]</scope>
    <source>
        <strain evidence="1">Sphingobacterium sp. 8BC</strain>
    </source>
</reference>